<reference evidence="5 6" key="1">
    <citation type="submission" date="2021-10" db="EMBL/GenBank/DDBJ databases">
        <title>Anaerobic single-cell dispensing facilitates the cultivation of human gut bacteria.</title>
        <authorList>
            <person name="Afrizal A."/>
        </authorList>
    </citation>
    <scope>NUCLEOTIDE SEQUENCE [LARGE SCALE GENOMIC DNA]</scope>
    <source>
        <strain evidence="5 6">CLA-AA-H277</strain>
    </source>
</reference>
<gene>
    <name evidence="5" type="ORF">LKD71_07325</name>
</gene>
<keyword evidence="3" id="KW-0804">Transcription</keyword>
<dbReference type="PROSITE" id="PS50932">
    <property type="entry name" value="HTH_LACI_2"/>
    <property type="match status" value="1"/>
</dbReference>
<dbReference type="PANTHER" id="PTHR30146:SF109">
    <property type="entry name" value="HTH-TYPE TRANSCRIPTIONAL REGULATOR GALS"/>
    <property type="match status" value="1"/>
</dbReference>
<evidence type="ECO:0000259" key="4">
    <source>
        <dbReference type="PROSITE" id="PS50932"/>
    </source>
</evidence>
<keyword evidence="2" id="KW-0238">DNA-binding</keyword>
<comment type="caution">
    <text evidence="5">The sequence shown here is derived from an EMBL/GenBank/DDBJ whole genome shotgun (WGS) entry which is preliminary data.</text>
</comment>
<evidence type="ECO:0000313" key="5">
    <source>
        <dbReference type="EMBL" id="MCC2189615.1"/>
    </source>
</evidence>
<dbReference type="Pfam" id="PF00356">
    <property type="entry name" value="LacI"/>
    <property type="match status" value="1"/>
</dbReference>
<evidence type="ECO:0000256" key="2">
    <source>
        <dbReference type="ARBA" id="ARBA00023125"/>
    </source>
</evidence>
<dbReference type="RefSeq" id="WP_178045083.1">
    <property type="nucleotide sequence ID" value="NZ_JAJEPR010000009.1"/>
</dbReference>
<dbReference type="EMBL" id="JAJEPR010000009">
    <property type="protein sequence ID" value="MCC2189615.1"/>
    <property type="molecule type" value="Genomic_DNA"/>
</dbReference>
<evidence type="ECO:0000256" key="3">
    <source>
        <dbReference type="ARBA" id="ARBA00023163"/>
    </source>
</evidence>
<dbReference type="GO" id="GO:0000976">
    <property type="term" value="F:transcription cis-regulatory region binding"/>
    <property type="evidence" value="ECO:0007669"/>
    <property type="project" value="TreeGrafter"/>
</dbReference>
<dbReference type="SUPFAM" id="SSF53822">
    <property type="entry name" value="Periplasmic binding protein-like I"/>
    <property type="match status" value="1"/>
</dbReference>
<dbReference type="CDD" id="cd06267">
    <property type="entry name" value="PBP1_LacI_sugar_binding-like"/>
    <property type="match status" value="1"/>
</dbReference>
<dbReference type="AlphaFoldDB" id="A0AAE3J6L4"/>
<dbReference type="Proteomes" id="UP001197875">
    <property type="component" value="Unassembled WGS sequence"/>
</dbReference>
<feature type="domain" description="HTH lacI-type" evidence="4">
    <location>
        <begin position="2"/>
        <end position="56"/>
    </location>
</feature>
<dbReference type="InterPro" id="IPR000843">
    <property type="entry name" value="HTH_LacI"/>
</dbReference>
<evidence type="ECO:0000256" key="1">
    <source>
        <dbReference type="ARBA" id="ARBA00023015"/>
    </source>
</evidence>
<dbReference type="Gene3D" id="3.40.50.2300">
    <property type="match status" value="2"/>
</dbReference>
<protein>
    <submittedName>
        <fullName evidence="5">LacI family transcriptional regulator</fullName>
    </submittedName>
</protein>
<dbReference type="SUPFAM" id="SSF47413">
    <property type="entry name" value="lambda repressor-like DNA-binding domains"/>
    <property type="match status" value="1"/>
</dbReference>
<name>A0AAE3J6L4_9FIRM</name>
<dbReference type="CDD" id="cd01392">
    <property type="entry name" value="HTH_LacI"/>
    <property type="match status" value="1"/>
</dbReference>
<dbReference type="InterPro" id="IPR001761">
    <property type="entry name" value="Peripla_BP/Lac1_sug-bd_dom"/>
</dbReference>
<dbReference type="Pfam" id="PF00532">
    <property type="entry name" value="Peripla_BP_1"/>
    <property type="match status" value="1"/>
</dbReference>
<dbReference type="GO" id="GO:0003700">
    <property type="term" value="F:DNA-binding transcription factor activity"/>
    <property type="evidence" value="ECO:0007669"/>
    <property type="project" value="TreeGrafter"/>
</dbReference>
<dbReference type="InterPro" id="IPR028082">
    <property type="entry name" value="Peripla_BP_I"/>
</dbReference>
<organism evidence="5 6">
    <name type="scientific">Fusicatenibacter faecihominis</name>
    <dbReference type="NCBI Taxonomy" id="2881276"/>
    <lineage>
        <taxon>Bacteria</taxon>
        <taxon>Bacillati</taxon>
        <taxon>Bacillota</taxon>
        <taxon>Clostridia</taxon>
        <taxon>Lachnospirales</taxon>
        <taxon>Lachnospiraceae</taxon>
        <taxon>Fusicatenibacter</taxon>
    </lineage>
</organism>
<accession>A0AAE3J6L4</accession>
<keyword evidence="6" id="KW-1185">Reference proteome</keyword>
<evidence type="ECO:0000313" key="6">
    <source>
        <dbReference type="Proteomes" id="UP001197875"/>
    </source>
</evidence>
<dbReference type="Gene3D" id="1.10.260.40">
    <property type="entry name" value="lambda repressor-like DNA-binding domains"/>
    <property type="match status" value="1"/>
</dbReference>
<dbReference type="SMART" id="SM00354">
    <property type="entry name" value="HTH_LACI"/>
    <property type="match status" value="1"/>
</dbReference>
<proteinExistence type="predicted"/>
<keyword evidence="1" id="KW-0805">Transcription regulation</keyword>
<sequence>MASLKDIARELGVSTATVSKALNDLPDISEETKQLVKEKAKEMGYFPNLAARALKTHRSYNIGVLCVDDKNSALTHPFFSRVLESLKSEAEALGYDITFIGQRLGKENMSYVEHCRYRGVDGVVVACVDFSKPEVIELISSGLPVVTIDHIFSNAASVVSDNAEGITELMEYIISMGHRKIAYIHGRDSAVTKERMVNFYRSMERHGIPVEEDCVVQGEYTDPVAAAKATKKLLRLKNPPTCIIYTDDYACIGGMGAIEEAGLSIPDDISVAGYDGIPMSEVVKPRLTTVRQDTEQIGKRTVRKLVALIEKPKTTGVESQCVPVVLEKGKSIKNLIENP</sequence>
<dbReference type="InterPro" id="IPR010982">
    <property type="entry name" value="Lambda_DNA-bd_dom_sf"/>
</dbReference>
<dbReference type="PANTHER" id="PTHR30146">
    <property type="entry name" value="LACI-RELATED TRANSCRIPTIONAL REPRESSOR"/>
    <property type="match status" value="1"/>
</dbReference>